<dbReference type="InterPro" id="IPR011335">
    <property type="entry name" value="Restrct_endonuc-II-like"/>
</dbReference>
<keyword evidence="1" id="KW-0540">Nuclease</keyword>
<dbReference type="InterPro" id="IPR014017">
    <property type="entry name" value="DNA_helicase_UvrD-like_C"/>
</dbReference>
<dbReference type="AlphaFoldDB" id="A0A2K9P2N9"/>
<keyword evidence="8" id="KW-0238">DNA-binding</keyword>
<evidence type="ECO:0000256" key="4">
    <source>
        <dbReference type="ARBA" id="ARBA00022801"/>
    </source>
</evidence>
<feature type="domain" description="UvrD-like helicase C-terminal" evidence="16">
    <location>
        <begin position="500"/>
        <end position="790"/>
    </location>
</feature>
<keyword evidence="4 14" id="KW-0378">Hydrolase</keyword>
<evidence type="ECO:0000256" key="3">
    <source>
        <dbReference type="ARBA" id="ARBA00022763"/>
    </source>
</evidence>
<accession>A0A2K9P2N9</accession>
<evidence type="ECO:0000256" key="2">
    <source>
        <dbReference type="ARBA" id="ARBA00022741"/>
    </source>
</evidence>
<feature type="domain" description="UvrD-like helicase ATP-binding" evidence="15">
    <location>
        <begin position="2"/>
        <end position="472"/>
    </location>
</feature>
<dbReference type="OrthoDB" id="9810135at2"/>
<sequence length="1222" mass="139361">MNWTAAQKEAITYENKQNILVAAAAGSGKTAVLVERIIRKILDPTEPVSVDEILVLTFTNAAAREMKNKIAAAIEKKLKEIPDNQHLRSQTTKITAADVSTIHSFAQKIISNNIHLTNIPAGFSLIGEAENELLLKDALEDCLERYYERFDILPSFKELTLGHGGIKNDDNLRRAITNIYKFSRSLAEPSKWLNNSVKMYFEVYKSGTVSGTEWENIFLSCIKNSTRQLLDYYNTIIEISEKELPEEHTHAVFFEKEAEMFREIMKCGNIEEYIENRQNIKFLTRPRISKKDKEDAYLAEVLKNIADIREEAKKLFKSNKLFSYENIDSLSSSISLLYPRIKTLKNIILMLERRHTRLKLMRSSLDFSDLEHQLIKLIMKSDGSPTEFCKTLSNKYKAIFVDEYQDTNNIQDKLFQLISGGKRNIFMVGDLKQSIYGFRNASPKLFLNKLTEYSGENNNGHLIRLSDNFRSRKNVIDSVNYLFKNVMSKSTAEIDYTEDERLQSGADYPEVKNPSDYKTELIMTDVLDKSSGSDTRETAFQNKHELEARTVAERISKLVTFDKLSVYDSKTGEQRPVEYGDIVILLRSTKNTAPIFEQVLREYNIPVISDSNEGYLDTIEIKTVLSFLEIIDNPLQDIPLIAVMRSPIFGFTADELAEIRTLNRHGNFYYCVKTAAQNDNTKAKKFFDVLNKMRGFSKYMGTDELIYKICYDLDYLAVAGSMSGGNIRQANLKILLQRAGDYERRAFKGLFSFVDYLNKINDSSSGMGQAKSTNGASSAVSITTVHKSKGLEYPVVILAGTTYGRPGGDSVLYDEKYGIGMEYIDVDKRIKHSCLSLDLIKYKKAKESKAEEIRLLYVAMTRAKEKLIISCTNESPGQSKGWKRPILNTRGEIISPYFENSKIFRDWIVLGYLPQKNAEKLREVMESDISELKIDEAQNIQFKYISYTDENINLSQKESIDCEKTINEDISISKPTDEPISKELADELYNNLNYLYPNEELTRIPLKLSVSEIKRSMQDSLTEQDGEYTPILSSIADRTFHSASSGDAAEIGTITHYIMQHINPEFTQSEEQITEQITSLYANNVLTNSQISLIDKDSIIKFYSSEIGCRMRNAYLKGSLKREFKLLFPVSASEIYGDKVSSDSKNAQIIVQGVADCFFIEDNEIVLLDYKTDNCSAIYAPKQAEKYKIQMDYYTKGIESIFGKKIKERIIFFLKPGTAVNI</sequence>
<evidence type="ECO:0000256" key="8">
    <source>
        <dbReference type="ARBA" id="ARBA00023125"/>
    </source>
</evidence>
<organism evidence="17 18">
    <name type="scientific">Monoglobus pectinilyticus</name>
    <dbReference type="NCBI Taxonomy" id="1981510"/>
    <lineage>
        <taxon>Bacteria</taxon>
        <taxon>Bacillati</taxon>
        <taxon>Bacillota</taxon>
        <taxon>Clostridia</taxon>
        <taxon>Monoglobales</taxon>
        <taxon>Monoglobaceae</taxon>
        <taxon>Monoglobus</taxon>
    </lineage>
</organism>
<feature type="binding site" evidence="14">
    <location>
        <begin position="23"/>
        <end position="30"/>
    </location>
    <ligand>
        <name>ATP</name>
        <dbReference type="ChEBI" id="CHEBI:30616"/>
    </ligand>
</feature>
<dbReference type="CDD" id="cd17932">
    <property type="entry name" value="DEXQc_UvrD"/>
    <property type="match status" value="1"/>
</dbReference>
<evidence type="ECO:0000256" key="11">
    <source>
        <dbReference type="ARBA" id="ARBA00034617"/>
    </source>
</evidence>
<reference evidence="17 18" key="1">
    <citation type="submission" date="2017-04" db="EMBL/GenBank/DDBJ databases">
        <title>Monoglobus pectinilyticus 14 draft genome.</title>
        <authorList>
            <person name="Kim C."/>
            <person name="Rosendale D.I."/>
            <person name="Kelly W.J."/>
            <person name="Tannock G.W."/>
            <person name="Patchett M.L."/>
            <person name="Jordens J.Z."/>
        </authorList>
    </citation>
    <scope>NUCLEOTIDE SEQUENCE [LARGE SCALE GENOMIC DNA]</scope>
    <source>
        <strain evidence="17 18">14</strain>
    </source>
</reference>
<evidence type="ECO:0000313" key="17">
    <source>
        <dbReference type="EMBL" id="AUO19525.1"/>
    </source>
</evidence>
<keyword evidence="3" id="KW-0227">DNA damage</keyword>
<dbReference type="PANTHER" id="PTHR11070">
    <property type="entry name" value="UVRD / RECB / PCRA DNA HELICASE FAMILY MEMBER"/>
    <property type="match status" value="1"/>
</dbReference>
<keyword evidence="18" id="KW-1185">Reference proteome</keyword>
<dbReference type="Gene3D" id="1.10.486.10">
    <property type="entry name" value="PCRA, domain 4"/>
    <property type="match status" value="1"/>
</dbReference>
<dbReference type="Gene3D" id="3.40.50.300">
    <property type="entry name" value="P-loop containing nucleotide triphosphate hydrolases"/>
    <property type="match status" value="4"/>
</dbReference>
<evidence type="ECO:0000256" key="14">
    <source>
        <dbReference type="PROSITE-ProRule" id="PRU00560"/>
    </source>
</evidence>
<dbReference type="InterPro" id="IPR000212">
    <property type="entry name" value="DNA_helicase_UvrD/REP"/>
</dbReference>
<evidence type="ECO:0000256" key="12">
    <source>
        <dbReference type="ARBA" id="ARBA00034808"/>
    </source>
</evidence>
<dbReference type="GO" id="GO:0003677">
    <property type="term" value="F:DNA binding"/>
    <property type="evidence" value="ECO:0007669"/>
    <property type="project" value="UniProtKB-KW"/>
</dbReference>
<dbReference type="EC" id="5.6.2.4" evidence="12"/>
<comment type="catalytic activity">
    <reaction evidence="11">
        <text>Couples ATP hydrolysis with the unwinding of duplex DNA by translocating in the 3'-5' direction.</text>
        <dbReference type="EC" id="5.6.2.4"/>
    </reaction>
</comment>
<dbReference type="InterPro" id="IPR011604">
    <property type="entry name" value="PDDEXK-like_dom_sf"/>
</dbReference>
<keyword evidence="6" id="KW-0269">Exonuclease</keyword>
<dbReference type="GO" id="GO:0005524">
    <property type="term" value="F:ATP binding"/>
    <property type="evidence" value="ECO:0007669"/>
    <property type="project" value="UniProtKB-UniRule"/>
</dbReference>
<dbReference type="GO" id="GO:0016887">
    <property type="term" value="F:ATP hydrolysis activity"/>
    <property type="evidence" value="ECO:0007669"/>
    <property type="project" value="RHEA"/>
</dbReference>
<evidence type="ECO:0000259" key="16">
    <source>
        <dbReference type="PROSITE" id="PS51217"/>
    </source>
</evidence>
<evidence type="ECO:0000256" key="10">
    <source>
        <dbReference type="ARBA" id="ARBA00023235"/>
    </source>
</evidence>
<dbReference type="InterPro" id="IPR014152">
    <property type="entry name" value="AddA"/>
</dbReference>
<dbReference type="SUPFAM" id="SSF52980">
    <property type="entry name" value="Restriction endonuclease-like"/>
    <property type="match status" value="1"/>
</dbReference>
<dbReference type="InterPro" id="IPR014016">
    <property type="entry name" value="UvrD-like_ATP-bd"/>
</dbReference>
<dbReference type="RefSeq" id="WP_102365726.1">
    <property type="nucleotide sequence ID" value="NZ_CP020991.1"/>
</dbReference>
<dbReference type="Proteomes" id="UP000235589">
    <property type="component" value="Chromosome"/>
</dbReference>
<dbReference type="GO" id="GO:0033202">
    <property type="term" value="C:DNA helicase complex"/>
    <property type="evidence" value="ECO:0007669"/>
    <property type="project" value="TreeGrafter"/>
</dbReference>
<dbReference type="GO" id="GO:0006302">
    <property type="term" value="P:double-strand break repair"/>
    <property type="evidence" value="ECO:0007669"/>
    <property type="project" value="InterPro"/>
</dbReference>
<evidence type="ECO:0000256" key="6">
    <source>
        <dbReference type="ARBA" id="ARBA00022839"/>
    </source>
</evidence>
<gene>
    <name evidence="17" type="ORF">B9O19_01364</name>
</gene>
<dbReference type="GO" id="GO:0000725">
    <property type="term" value="P:recombinational repair"/>
    <property type="evidence" value="ECO:0007669"/>
    <property type="project" value="TreeGrafter"/>
</dbReference>
<dbReference type="Pfam" id="PF13361">
    <property type="entry name" value="UvrD_C"/>
    <property type="match status" value="1"/>
</dbReference>
<dbReference type="NCBIfam" id="TIGR02785">
    <property type="entry name" value="addA_Gpos"/>
    <property type="match status" value="1"/>
</dbReference>
<evidence type="ECO:0000256" key="5">
    <source>
        <dbReference type="ARBA" id="ARBA00022806"/>
    </source>
</evidence>
<keyword evidence="9" id="KW-0234">DNA repair</keyword>
<evidence type="ECO:0000256" key="13">
    <source>
        <dbReference type="ARBA" id="ARBA00048988"/>
    </source>
</evidence>
<dbReference type="Pfam" id="PF00580">
    <property type="entry name" value="UvrD-helicase"/>
    <property type="match status" value="1"/>
</dbReference>
<dbReference type="PANTHER" id="PTHR11070:SF48">
    <property type="entry name" value="ATP-DEPENDENT HELICASE_NUCLEASE SUBUNIT A"/>
    <property type="match status" value="1"/>
</dbReference>
<evidence type="ECO:0000313" key="18">
    <source>
        <dbReference type="Proteomes" id="UP000235589"/>
    </source>
</evidence>
<keyword evidence="7 14" id="KW-0067">ATP-binding</keyword>
<keyword evidence="10" id="KW-0413">Isomerase</keyword>
<comment type="catalytic activity">
    <reaction evidence="13">
        <text>ATP + H2O = ADP + phosphate + H(+)</text>
        <dbReference type="Rhea" id="RHEA:13065"/>
        <dbReference type="ChEBI" id="CHEBI:15377"/>
        <dbReference type="ChEBI" id="CHEBI:15378"/>
        <dbReference type="ChEBI" id="CHEBI:30616"/>
        <dbReference type="ChEBI" id="CHEBI:43474"/>
        <dbReference type="ChEBI" id="CHEBI:456216"/>
        <dbReference type="EC" id="5.6.2.4"/>
    </reaction>
</comment>
<dbReference type="GO" id="GO:0043138">
    <property type="term" value="F:3'-5' DNA helicase activity"/>
    <property type="evidence" value="ECO:0007669"/>
    <property type="project" value="UniProtKB-EC"/>
</dbReference>
<proteinExistence type="predicted"/>
<keyword evidence="2 14" id="KW-0547">Nucleotide-binding</keyword>
<dbReference type="InterPro" id="IPR027417">
    <property type="entry name" value="P-loop_NTPase"/>
</dbReference>
<evidence type="ECO:0000256" key="9">
    <source>
        <dbReference type="ARBA" id="ARBA00023204"/>
    </source>
</evidence>
<dbReference type="PROSITE" id="PS51198">
    <property type="entry name" value="UVRD_HELICASE_ATP_BIND"/>
    <property type="match status" value="1"/>
</dbReference>
<evidence type="ECO:0000256" key="1">
    <source>
        <dbReference type="ARBA" id="ARBA00022722"/>
    </source>
</evidence>
<evidence type="ECO:0000256" key="7">
    <source>
        <dbReference type="ARBA" id="ARBA00022840"/>
    </source>
</evidence>
<dbReference type="SUPFAM" id="SSF52540">
    <property type="entry name" value="P-loop containing nucleoside triphosphate hydrolases"/>
    <property type="match status" value="1"/>
</dbReference>
<evidence type="ECO:0000259" key="15">
    <source>
        <dbReference type="PROSITE" id="PS51198"/>
    </source>
</evidence>
<dbReference type="GO" id="GO:0005829">
    <property type="term" value="C:cytosol"/>
    <property type="evidence" value="ECO:0007669"/>
    <property type="project" value="TreeGrafter"/>
</dbReference>
<name>A0A2K9P2N9_9FIRM</name>
<dbReference type="GeneID" id="98062763"/>
<dbReference type="KEGG" id="mpec:B9O19_01364"/>
<dbReference type="PROSITE" id="PS51217">
    <property type="entry name" value="UVRD_HELICASE_CTER"/>
    <property type="match status" value="1"/>
</dbReference>
<protein>
    <recommendedName>
        <fullName evidence="12">DNA 3'-5' helicase</fullName>
        <ecNumber evidence="12">5.6.2.4</ecNumber>
    </recommendedName>
</protein>
<dbReference type="EMBL" id="CP020991">
    <property type="protein sequence ID" value="AUO19525.1"/>
    <property type="molecule type" value="Genomic_DNA"/>
</dbReference>
<dbReference type="Gene3D" id="3.90.320.10">
    <property type="match status" value="1"/>
</dbReference>
<dbReference type="GO" id="GO:0004527">
    <property type="term" value="F:exonuclease activity"/>
    <property type="evidence" value="ECO:0007669"/>
    <property type="project" value="UniProtKB-KW"/>
</dbReference>
<keyword evidence="5 14" id="KW-0347">Helicase</keyword>